<organism evidence="2">
    <name type="scientific">Brugia timori</name>
    <dbReference type="NCBI Taxonomy" id="42155"/>
    <lineage>
        <taxon>Eukaryota</taxon>
        <taxon>Metazoa</taxon>
        <taxon>Ecdysozoa</taxon>
        <taxon>Nematoda</taxon>
        <taxon>Chromadorea</taxon>
        <taxon>Rhabditida</taxon>
        <taxon>Spirurina</taxon>
        <taxon>Spiruromorpha</taxon>
        <taxon>Filarioidea</taxon>
        <taxon>Onchocercidae</taxon>
        <taxon>Brugia</taxon>
    </lineage>
</organism>
<dbReference type="PROSITE" id="PS50106">
    <property type="entry name" value="PDZ"/>
    <property type="match status" value="1"/>
</dbReference>
<dbReference type="SUPFAM" id="SSF50156">
    <property type="entry name" value="PDZ domain-like"/>
    <property type="match status" value="1"/>
</dbReference>
<dbReference type="Pfam" id="PF00595">
    <property type="entry name" value="PDZ"/>
    <property type="match status" value="1"/>
</dbReference>
<dbReference type="GO" id="GO:0005737">
    <property type="term" value="C:cytoplasm"/>
    <property type="evidence" value="ECO:0007669"/>
    <property type="project" value="TreeGrafter"/>
</dbReference>
<dbReference type="GO" id="GO:0007165">
    <property type="term" value="P:signal transduction"/>
    <property type="evidence" value="ECO:0007669"/>
    <property type="project" value="TreeGrafter"/>
</dbReference>
<evidence type="ECO:0000313" key="2">
    <source>
        <dbReference type="WBParaSite" id="BTMF_0000262501-mRNA-1"/>
    </source>
</evidence>
<dbReference type="InterPro" id="IPR036034">
    <property type="entry name" value="PDZ_sf"/>
</dbReference>
<dbReference type="PANTHER" id="PTHR10316:SF40">
    <property type="entry name" value="LD27118P"/>
    <property type="match status" value="1"/>
</dbReference>
<dbReference type="PANTHER" id="PTHR10316">
    <property type="entry name" value="MEMBRANE ASSOCIATED GUANYLATE KINASE-RELATED"/>
    <property type="match status" value="1"/>
</dbReference>
<evidence type="ECO:0000259" key="1">
    <source>
        <dbReference type="PROSITE" id="PS50106"/>
    </source>
</evidence>
<proteinExistence type="predicted"/>
<dbReference type="WBParaSite" id="BTMF_0000262501-mRNA-1">
    <property type="protein sequence ID" value="BTMF_0000262501-mRNA-1"/>
    <property type="gene ID" value="BTMF_0000262501"/>
</dbReference>
<dbReference type="AlphaFoldDB" id="A0A0R3Q8G7"/>
<dbReference type="Gene3D" id="2.30.42.10">
    <property type="match status" value="1"/>
</dbReference>
<sequence length="61" mass="6662">LHIGDRVVAVNGIDITKLPHNDIVTLIKKSGLSVRLTILPSSSNCPLGMNCYHANILLFKH</sequence>
<name>A0A0R3Q8G7_9BILA</name>
<accession>A0A0R3Q8G7</accession>
<feature type="domain" description="PDZ" evidence="1">
    <location>
        <begin position="1"/>
        <end position="42"/>
    </location>
</feature>
<protein>
    <submittedName>
        <fullName evidence="2">PDZ domain-containing protein</fullName>
    </submittedName>
</protein>
<dbReference type="STRING" id="42155.A0A0R3Q8G7"/>
<dbReference type="InterPro" id="IPR001478">
    <property type="entry name" value="PDZ"/>
</dbReference>
<reference evidence="2" key="1">
    <citation type="submission" date="2017-02" db="UniProtKB">
        <authorList>
            <consortium name="WormBaseParasite"/>
        </authorList>
    </citation>
    <scope>IDENTIFICATION</scope>
</reference>